<organism evidence="2 3">
    <name type="scientific">Cardiocondyla obscurior</name>
    <dbReference type="NCBI Taxonomy" id="286306"/>
    <lineage>
        <taxon>Eukaryota</taxon>
        <taxon>Metazoa</taxon>
        <taxon>Ecdysozoa</taxon>
        <taxon>Arthropoda</taxon>
        <taxon>Hexapoda</taxon>
        <taxon>Insecta</taxon>
        <taxon>Pterygota</taxon>
        <taxon>Neoptera</taxon>
        <taxon>Endopterygota</taxon>
        <taxon>Hymenoptera</taxon>
        <taxon>Apocrita</taxon>
        <taxon>Aculeata</taxon>
        <taxon>Formicoidea</taxon>
        <taxon>Formicidae</taxon>
        <taxon>Myrmicinae</taxon>
        <taxon>Cardiocondyla</taxon>
    </lineage>
</organism>
<dbReference type="EMBL" id="JADYXP020000007">
    <property type="protein sequence ID" value="KAL0120209.1"/>
    <property type="molecule type" value="Genomic_DNA"/>
</dbReference>
<dbReference type="AlphaFoldDB" id="A0AAW2FZK3"/>
<evidence type="ECO:0000313" key="2">
    <source>
        <dbReference type="EMBL" id="KAL0120209.1"/>
    </source>
</evidence>
<comment type="caution">
    <text evidence="2">The sequence shown here is derived from an EMBL/GenBank/DDBJ whole genome shotgun (WGS) entry which is preliminary data.</text>
</comment>
<proteinExistence type="predicted"/>
<evidence type="ECO:0000256" key="1">
    <source>
        <dbReference type="SAM" id="Phobius"/>
    </source>
</evidence>
<name>A0AAW2FZK3_9HYME</name>
<accession>A0AAW2FZK3</accession>
<gene>
    <name evidence="2" type="ORF">PUN28_008098</name>
</gene>
<keyword evidence="1" id="KW-0472">Membrane</keyword>
<evidence type="ECO:0000313" key="3">
    <source>
        <dbReference type="Proteomes" id="UP001430953"/>
    </source>
</evidence>
<feature type="transmembrane region" description="Helical" evidence="1">
    <location>
        <begin position="127"/>
        <end position="143"/>
    </location>
</feature>
<keyword evidence="1" id="KW-0812">Transmembrane</keyword>
<sequence length="144" mass="16474">MRVHYADNNASGARVVTAGPRVRKSCPASGNSINYVRALNMPRYEPGYLKPFKFLILTSHLRTCSERDTYISVPSCGVCTSRVIRVHYTTRRFGEACRKKSSNSRGWSNCLETLEASGPPTKLHTEYCFVILFINFFFFFFFFS</sequence>
<keyword evidence="1" id="KW-1133">Transmembrane helix</keyword>
<keyword evidence="3" id="KW-1185">Reference proteome</keyword>
<reference evidence="2 3" key="1">
    <citation type="submission" date="2023-03" db="EMBL/GenBank/DDBJ databases">
        <title>High recombination rates correlate with genetic variation in Cardiocondyla obscurior ants.</title>
        <authorList>
            <person name="Errbii M."/>
        </authorList>
    </citation>
    <scope>NUCLEOTIDE SEQUENCE [LARGE SCALE GENOMIC DNA]</scope>
    <source>
        <strain evidence="2">Alpha-2009</strain>
        <tissue evidence="2">Whole body</tissue>
    </source>
</reference>
<dbReference type="Proteomes" id="UP001430953">
    <property type="component" value="Unassembled WGS sequence"/>
</dbReference>
<protein>
    <submittedName>
        <fullName evidence="2">Uncharacterized protein</fullName>
    </submittedName>
</protein>